<dbReference type="PIRSF" id="PIRSF004681">
    <property type="entry name" value="UCP004681"/>
    <property type="match status" value="1"/>
</dbReference>
<evidence type="ECO:0000313" key="3">
    <source>
        <dbReference type="Proteomes" id="UP000051269"/>
    </source>
</evidence>
<dbReference type="EMBL" id="LIBO01000006">
    <property type="protein sequence ID" value="KRO63146.1"/>
    <property type="molecule type" value="Genomic_DNA"/>
</dbReference>
<gene>
    <name evidence="2" type="ORF">ABR82_02660</name>
</gene>
<dbReference type="AlphaFoldDB" id="A0A0R2RSK7"/>
<evidence type="ECO:0000313" key="2">
    <source>
        <dbReference type="EMBL" id="KRO63146.1"/>
    </source>
</evidence>
<dbReference type="PANTHER" id="PTHR30615:SF8">
    <property type="entry name" value="UPF0047 PROTEIN C4A8.02C"/>
    <property type="match status" value="1"/>
</dbReference>
<dbReference type="SUPFAM" id="SSF111038">
    <property type="entry name" value="YjbQ-like"/>
    <property type="match status" value="1"/>
</dbReference>
<comment type="similarity">
    <text evidence="1">Belongs to the UPF0047 family.</text>
</comment>
<dbReference type="InterPro" id="IPR035917">
    <property type="entry name" value="YjbQ-like_sf"/>
</dbReference>
<proteinExistence type="inferred from homology"/>
<dbReference type="Proteomes" id="UP000051269">
    <property type="component" value="Unassembled WGS sequence"/>
</dbReference>
<sequence length="141" mass="15767">MEEVIINTRSHTEFLPLAQILEEAAARRGWRDGLLQVVVPHTTAGVTIQEGADPDVRRDMAVAFENAVPWKNREYRHGEGNSAAHVKAAMVGNHLAWPMEGGKLKFGTWQMIYLAEFDGPRTRRVWVGFQPLMGASQSKIS</sequence>
<dbReference type="InterPro" id="IPR001602">
    <property type="entry name" value="UPF0047_YjbQ-like"/>
</dbReference>
<evidence type="ECO:0000256" key="1">
    <source>
        <dbReference type="ARBA" id="ARBA00005534"/>
    </source>
</evidence>
<accession>A0A0R2RSK7</accession>
<dbReference type="PANTHER" id="PTHR30615">
    <property type="entry name" value="UNCHARACTERIZED PROTEIN YJBQ-RELATED"/>
    <property type="match status" value="1"/>
</dbReference>
<comment type="caution">
    <text evidence="2">The sequence shown here is derived from an EMBL/GenBank/DDBJ whole genome shotgun (WGS) entry which is preliminary data.</text>
</comment>
<dbReference type="Gene3D" id="2.60.120.460">
    <property type="entry name" value="YjbQ-like"/>
    <property type="match status" value="1"/>
</dbReference>
<reference evidence="2 3" key="1">
    <citation type="submission" date="2015-10" db="EMBL/GenBank/DDBJ databases">
        <title>Metagenome-Assembled Genomes uncover a global brackish microbiome.</title>
        <authorList>
            <person name="Hugerth L.W."/>
            <person name="Larsson J."/>
            <person name="Alneberg J."/>
            <person name="Lindh M.V."/>
            <person name="Legrand C."/>
            <person name="Pinhassi J."/>
            <person name="Andersson A.F."/>
        </authorList>
    </citation>
    <scope>NUCLEOTIDE SEQUENCE [LARGE SCALE GENOMIC DNA]</scope>
    <source>
        <strain evidence="2">BACL18 MAG-120507-bin52</strain>
    </source>
</reference>
<dbReference type="NCBIfam" id="TIGR00149">
    <property type="entry name" value="TIGR00149_YjbQ"/>
    <property type="match status" value="1"/>
</dbReference>
<name>A0A0R2RSK7_9BACT</name>
<organism evidence="2 3">
    <name type="scientific">Verrucomicrobia subdivision 6 bacterium BACL9 MAG-120507-bin52</name>
    <dbReference type="NCBI Taxonomy" id="1655590"/>
    <lineage>
        <taxon>Bacteria</taxon>
        <taxon>Pseudomonadati</taxon>
        <taxon>Verrucomicrobiota</taxon>
        <taxon>Verrucomicrobiia</taxon>
        <taxon>Verrucomicrobiales</taxon>
        <taxon>Verrucomicrobia subdivision 6</taxon>
    </lineage>
</organism>
<dbReference type="Pfam" id="PF01894">
    <property type="entry name" value="YjbQ"/>
    <property type="match status" value="1"/>
</dbReference>
<protein>
    <recommendedName>
        <fullName evidence="4">Secondary thiamine-phosphate synthase enzyme</fullName>
    </recommendedName>
</protein>
<evidence type="ECO:0008006" key="4">
    <source>
        <dbReference type="Google" id="ProtNLM"/>
    </source>
</evidence>